<keyword evidence="2" id="KW-1185">Reference proteome</keyword>
<evidence type="ECO:0000313" key="1">
    <source>
        <dbReference type="EMBL" id="KAK7852433.1"/>
    </source>
</evidence>
<organism evidence="1 2">
    <name type="scientific">Quercus suber</name>
    <name type="common">Cork oak</name>
    <dbReference type="NCBI Taxonomy" id="58331"/>
    <lineage>
        <taxon>Eukaryota</taxon>
        <taxon>Viridiplantae</taxon>
        <taxon>Streptophyta</taxon>
        <taxon>Embryophyta</taxon>
        <taxon>Tracheophyta</taxon>
        <taxon>Spermatophyta</taxon>
        <taxon>Magnoliopsida</taxon>
        <taxon>eudicotyledons</taxon>
        <taxon>Gunneridae</taxon>
        <taxon>Pentapetalae</taxon>
        <taxon>rosids</taxon>
        <taxon>fabids</taxon>
        <taxon>Fagales</taxon>
        <taxon>Fagaceae</taxon>
        <taxon>Quercus</taxon>
    </lineage>
</organism>
<accession>A0AAW0LPM8</accession>
<protein>
    <submittedName>
        <fullName evidence="1">Uncharacterized protein</fullName>
    </submittedName>
</protein>
<reference evidence="1 2" key="1">
    <citation type="journal article" date="2018" name="Sci. Data">
        <title>The draft genome sequence of cork oak.</title>
        <authorList>
            <person name="Ramos A.M."/>
            <person name="Usie A."/>
            <person name="Barbosa P."/>
            <person name="Barros P.M."/>
            <person name="Capote T."/>
            <person name="Chaves I."/>
            <person name="Simoes F."/>
            <person name="Abreu I."/>
            <person name="Carrasquinho I."/>
            <person name="Faro C."/>
            <person name="Guimaraes J.B."/>
            <person name="Mendonca D."/>
            <person name="Nobrega F."/>
            <person name="Rodrigues L."/>
            <person name="Saibo N.J.M."/>
            <person name="Varela M.C."/>
            <person name="Egas C."/>
            <person name="Matos J."/>
            <person name="Miguel C.M."/>
            <person name="Oliveira M.M."/>
            <person name="Ricardo C.P."/>
            <person name="Goncalves S."/>
        </authorList>
    </citation>
    <scope>NUCLEOTIDE SEQUENCE [LARGE SCALE GENOMIC DNA]</scope>
    <source>
        <strain evidence="2">cv. HL8</strain>
    </source>
</reference>
<name>A0AAW0LPM8_QUESU</name>
<proteinExistence type="predicted"/>
<comment type="caution">
    <text evidence="1">The sequence shown here is derived from an EMBL/GenBank/DDBJ whole genome shotgun (WGS) entry which is preliminary data.</text>
</comment>
<sequence>MAIVVSPNCHKPFTSWPHSQYQISKPKSRFSTNHRKHNSINFVPIKTLGHRHRHQILYKLSTEDSNSGMWKKQKMKSTI</sequence>
<dbReference type="Proteomes" id="UP000237347">
    <property type="component" value="Unassembled WGS sequence"/>
</dbReference>
<dbReference type="AlphaFoldDB" id="A0AAW0LPM8"/>
<dbReference type="EMBL" id="PKMF04000076">
    <property type="protein sequence ID" value="KAK7852433.1"/>
    <property type="molecule type" value="Genomic_DNA"/>
</dbReference>
<gene>
    <name evidence="1" type="ORF">CFP56_039061</name>
</gene>
<evidence type="ECO:0000313" key="2">
    <source>
        <dbReference type="Proteomes" id="UP000237347"/>
    </source>
</evidence>